<keyword evidence="2" id="KW-1185">Reference proteome</keyword>
<sequence>MPKNATAKGSPRLRVVESAVSPLRQHYFELLSDPMAFLADVSSLLAVMDARTYEGPGAERPPADLDTFLDMIIEDAGVETTALLRVLAQLAPGTYAARAADEAARRGDPVPPWVARLADAEVVDAGRMQDVLGDAGDYVFQVRSPGLPAFSMLVFVDRRLGRAVTDAFSVEETLDGLRHRSLQAAPAGEVVWLGVDRAAARGVVEAGIELSAMLLPQPETDSWPMSRAMTEWVMRMLPPAAPPETPEIDDRARGSLLDGFLASEPGMGLRRERVSPETARSIAELLVDFAVNYGTGDPLEWSPRGVDEFFEWWTRKVVAPELDSDVPEVAEAWVRFALGRNGMSPKVIRHALDAINELSGDYYAGRYHQPELDDGFDPVGLDITDLVGRIQRMWGPRLDIADHELPFTVGSEEALLALTDEPLPADEFDWSVVADAIHEAVAAVLPLIDRGADAHPVAADEVRTAQRRLLAMAASDAPGWFSPRSKPTSNASAICWLVGRANDLLNPYGPLTAAMLAEAVGGTGAPSQRAARLQTLLGMPTGYRHTMMGDARLLVSEFRAQLIELRDAP</sequence>
<comment type="caution">
    <text evidence="1">The sequence shown here is derived from an EMBL/GenBank/DDBJ whole genome shotgun (WGS) entry which is preliminary data.</text>
</comment>
<dbReference type="RefSeq" id="WP_183319150.1">
    <property type="nucleotide sequence ID" value="NZ_JACHVQ010000001.1"/>
</dbReference>
<dbReference type="Proteomes" id="UP000559182">
    <property type="component" value="Unassembled WGS sequence"/>
</dbReference>
<name>A0A839N1X5_9MICO</name>
<organism evidence="1 2">
    <name type="scientific">Flexivirga oryzae</name>
    <dbReference type="NCBI Taxonomy" id="1794944"/>
    <lineage>
        <taxon>Bacteria</taxon>
        <taxon>Bacillati</taxon>
        <taxon>Actinomycetota</taxon>
        <taxon>Actinomycetes</taxon>
        <taxon>Micrococcales</taxon>
        <taxon>Dermacoccaceae</taxon>
        <taxon>Flexivirga</taxon>
    </lineage>
</organism>
<evidence type="ECO:0000313" key="2">
    <source>
        <dbReference type="Proteomes" id="UP000559182"/>
    </source>
</evidence>
<proteinExistence type="predicted"/>
<dbReference type="EMBL" id="JACHVQ010000001">
    <property type="protein sequence ID" value="MBB2890799.1"/>
    <property type="molecule type" value="Genomic_DNA"/>
</dbReference>
<protein>
    <submittedName>
        <fullName evidence="1">Uncharacterized protein</fullName>
    </submittedName>
</protein>
<accession>A0A839N1X5</accession>
<evidence type="ECO:0000313" key="1">
    <source>
        <dbReference type="EMBL" id="MBB2890799.1"/>
    </source>
</evidence>
<dbReference type="AlphaFoldDB" id="A0A839N1X5"/>
<reference evidence="1 2" key="1">
    <citation type="submission" date="2020-08" db="EMBL/GenBank/DDBJ databases">
        <title>Sequencing the genomes of 1000 actinobacteria strains.</title>
        <authorList>
            <person name="Klenk H.-P."/>
        </authorList>
    </citation>
    <scope>NUCLEOTIDE SEQUENCE [LARGE SCALE GENOMIC DNA]</scope>
    <source>
        <strain evidence="1 2">DSM 105369</strain>
    </source>
</reference>
<gene>
    <name evidence="1" type="ORF">FHU39_000783</name>
</gene>